<feature type="region of interest" description="Disordered" evidence="1">
    <location>
        <begin position="1"/>
        <end position="86"/>
    </location>
</feature>
<proteinExistence type="predicted"/>
<feature type="compositionally biased region" description="Basic and acidic residues" evidence="1">
    <location>
        <begin position="38"/>
        <end position="49"/>
    </location>
</feature>
<evidence type="ECO:0000313" key="2">
    <source>
        <dbReference type="EMBL" id="MCI46266.1"/>
    </source>
</evidence>
<evidence type="ECO:0000313" key="3">
    <source>
        <dbReference type="Proteomes" id="UP000265520"/>
    </source>
</evidence>
<sequence length="86" mass="9632">PDKAEPSTKPEKKKKSHRKKKLEEDKAPVDNSMPKLNGEPEQKLTEDAQPKPSIEEQVVSTATNKVSHVEEPEVTSLLDEGKKDDE</sequence>
<feature type="non-terminal residue" evidence="2">
    <location>
        <position position="1"/>
    </location>
</feature>
<dbReference type="EMBL" id="LXQA010354986">
    <property type="protein sequence ID" value="MCI46266.1"/>
    <property type="molecule type" value="Genomic_DNA"/>
</dbReference>
<protein>
    <submittedName>
        <fullName evidence="2">Uncharacterized protein</fullName>
    </submittedName>
</protein>
<keyword evidence="3" id="KW-1185">Reference proteome</keyword>
<accession>A0A392SEI2</accession>
<organism evidence="2 3">
    <name type="scientific">Trifolium medium</name>
    <dbReference type="NCBI Taxonomy" id="97028"/>
    <lineage>
        <taxon>Eukaryota</taxon>
        <taxon>Viridiplantae</taxon>
        <taxon>Streptophyta</taxon>
        <taxon>Embryophyta</taxon>
        <taxon>Tracheophyta</taxon>
        <taxon>Spermatophyta</taxon>
        <taxon>Magnoliopsida</taxon>
        <taxon>eudicotyledons</taxon>
        <taxon>Gunneridae</taxon>
        <taxon>Pentapetalae</taxon>
        <taxon>rosids</taxon>
        <taxon>fabids</taxon>
        <taxon>Fabales</taxon>
        <taxon>Fabaceae</taxon>
        <taxon>Papilionoideae</taxon>
        <taxon>50 kb inversion clade</taxon>
        <taxon>NPAAA clade</taxon>
        <taxon>Hologalegina</taxon>
        <taxon>IRL clade</taxon>
        <taxon>Trifolieae</taxon>
        <taxon>Trifolium</taxon>
    </lineage>
</organism>
<dbReference type="Proteomes" id="UP000265520">
    <property type="component" value="Unassembled WGS sequence"/>
</dbReference>
<feature type="compositionally biased region" description="Basic and acidic residues" evidence="1">
    <location>
        <begin position="1"/>
        <end position="10"/>
    </location>
</feature>
<reference evidence="2 3" key="1">
    <citation type="journal article" date="2018" name="Front. Plant Sci.">
        <title>Red Clover (Trifolium pratense) and Zigzag Clover (T. medium) - A Picture of Genomic Similarities and Differences.</title>
        <authorList>
            <person name="Dluhosova J."/>
            <person name="Istvanek J."/>
            <person name="Nedelnik J."/>
            <person name="Repkova J."/>
        </authorList>
    </citation>
    <scope>NUCLEOTIDE SEQUENCE [LARGE SCALE GENOMIC DNA]</scope>
    <source>
        <strain evidence="3">cv. 10/8</strain>
        <tissue evidence="2">Leaf</tissue>
    </source>
</reference>
<comment type="caution">
    <text evidence="2">The sequence shown here is derived from an EMBL/GenBank/DDBJ whole genome shotgun (WGS) entry which is preliminary data.</text>
</comment>
<dbReference type="AlphaFoldDB" id="A0A392SEI2"/>
<feature type="compositionally biased region" description="Basic residues" evidence="1">
    <location>
        <begin position="11"/>
        <end position="20"/>
    </location>
</feature>
<evidence type="ECO:0000256" key="1">
    <source>
        <dbReference type="SAM" id="MobiDB-lite"/>
    </source>
</evidence>
<name>A0A392SEI2_9FABA</name>